<reference evidence="1 2" key="1">
    <citation type="journal article" date="2019" name="Commun. Biol.">
        <title>The bagworm genome reveals a unique fibroin gene that provides high tensile strength.</title>
        <authorList>
            <person name="Kono N."/>
            <person name="Nakamura H."/>
            <person name="Ohtoshi R."/>
            <person name="Tomita M."/>
            <person name="Numata K."/>
            <person name="Arakawa K."/>
        </authorList>
    </citation>
    <scope>NUCLEOTIDE SEQUENCE [LARGE SCALE GENOMIC DNA]</scope>
</reference>
<gene>
    <name evidence="1" type="ORF">EVAR_9569_1</name>
</gene>
<organism evidence="1 2">
    <name type="scientific">Eumeta variegata</name>
    <name type="common">Bagworm moth</name>
    <name type="synonym">Eumeta japonica</name>
    <dbReference type="NCBI Taxonomy" id="151549"/>
    <lineage>
        <taxon>Eukaryota</taxon>
        <taxon>Metazoa</taxon>
        <taxon>Ecdysozoa</taxon>
        <taxon>Arthropoda</taxon>
        <taxon>Hexapoda</taxon>
        <taxon>Insecta</taxon>
        <taxon>Pterygota</taxon>
        <taxon>Neoptera</taxon>
        <taxon>Endopterygota</taxon>
        <taxon>Lepidoptera</taxon>
        <taxon>Glossata</taxon>
        <taxon>Ditrysia</taxon>
        <taxon>Tineoidea</taxon>
        <taxon>Psychidae</taxon>
        <taxon>Oiketicinae</taxon>
        <taxon>Eumeta</taxon>
    </lineage>
</organism>
<dbReference type="AlphaFoldDB" id="A0A4C1TKD8"/>
<name>A0A4C1TKD8_EUMVA</name>
<keyword evidence="2" id="KW-1185">Reference proteome</keyword>
<comment type="caution">
    <text evidence="1">The sequence shown here is derived from an EMBL/GenBank/DDBJ whole genome shotgun (WGS) entry which is preliminary data.</text>
</comment>
<protein>
    <submittedName>
        <fullName evidence="1">Uncharacterized protein</fullName>
    </submittedName>
</protein>
<dbReference type="Proteomes" id="UP000299102">
    <property type="component" value="Unassembled WGS sequence"/>
</dbReference>
<evidence type="ECO:0000313" key="2">
    <source>
        <dbReference type="Proteomes" id="UP000299102"/>
    </source>
</evidence>
<dbReference type="EMBL" id="BGZK01000066">
    <property type="protein sequence ID" value="GBP14656.1"/>
    <property type="molecule type" value="Genomic_DNA"/>
</dbReference>
<evidence type="ECO:0000313" key="1">
    <source>
        <dbReference type="EMBL" id="GBP14656.1"/>
    </source>
</evidence>
<sequence length="131" mass="14867">MDRDIKVKWALIQFRRKRYMIDGGRGVVGGFVKDVINKMRGPPLQPEIKGTPALFEKCFIVDEIVGRLLKRTFADQLTGPFLYLYVIRHPFTKRRRALGAGAHDEARFRRSAGYLFGGGASVMALVKTNRP</sequence>
<proteinExistence type="predicted"/>
<accession>A0A4C1TKD8</accession>